<dbReference type="AlphaFoldDB" id="A0A2U9II97"/>
<proteinExistence type="inferred from homology"/>
<dbReference type="InterPro" id="IPR020845">
    <property type="entry name" value="AMP-binding_CS"/>
</dbReference>
<evidence type="ECO:0000256" key="2">
    <source>
        <dbReference type="ARBA" id="ARBA00022598"/>
    </source>
</evidence>
<dbReference type="Pfam" id="PF00501">
    <property type="entry name" value="AMP-binding"/>
    <property type="match status" value="1"/>
</dbReference>
<evidence type="ECO:0000259" key="6">
    <source>
        <dbReference type="Pfam" id="PF13193"/>
    </source>
</evidence>
<reference evidence="7 8" key="1">
    <citation type="submission" date="2018-05" db="EMBL/GenBank/DDBJ databases">
        <title>Complete Genome Sequences of Extremely Thermoacidophilic, Metal-Mobilizing Type-Strain Members of the Archaeal Family Sulfolobaceae: Acidianus brierleyi DSM-1651T, Acidianus sulfidivorans DSM-18786T, Metallosphaera hakonensis DSM-7519T, and Metallosphaera prunae DSM-10039T.</title>
        <authorList>
            <person name="Counts J.A."/>
            <person name="Kelly R.M."/>
        </authorList>
    </citation>
    <scope>NUCLEOTIDE SEQUENCE [LARGE SCALE GENOMIC DNA]</scope>
    <source>
        <strain evidence="7 8">DSM 1651</strain>
    </source>
</reference>
<gene>
    <name evidence="7" type="ORF">DFR85_15465</name>
</gene>
<dbReference type="KEGG" id="abri:DFR85_15465"/>
<dbReference type="InterPro" id="IPR045851">
    <property type="entry name" value="AMP-bd_C_sf"/>
</dbReference>
<protein>
    <submittedName>
        <fullName evidence="7">AMP-dependent synthetase</fullName>
    </submittedName>
</protein>
<dbReference type="GO" id="GO:0004321">
    <property type="term" value="F:fatty-acyl-CoA synthase activity"/>
    <property type="evidence" value="ECO:0007669"/>
    <property type="project" value="TreeGrafter"/>
</dbReference>
<dbReference type="PROSITE" id="PS00455">
    <property type="entry name" value="AMP_BINDING"/>
    <property type="match status" value="1"/>
</dbReference>
<dbReference type="RefSeq" id="WP_110271646.1">
    <property type="nucleotide sequence ID" value="NZ_CP029289.2"/>
</dbReference>
<dbReference type="PANTHER" id="PTHR43605:SF10">
    <property type="entry name" value="ACYL-COA SYNTHETASE MEDIUM CHAIN FAMILY MEMBER 3"/>
    <property type="match status" value="1"/>
</dbReference>
<dbReference type="GO" id="GO:0015645">
    <property type="term" value="F:fatty acid ligase activity"/>
    <property type="evidence" value="ECO:0007669"/>
    <property type="project" value="TreeGrafter"/>
</dbReference>
<dbReference type="GO" id="GO:0006633">
    <property type="term" value="P:fatty acid biosynthetic process"/>
    <property type="evidence" value="ECO:0007669"/>
    <property type="project" value="TreeGrafter"/>
</dbReference>
<keyword evidence="3" id="KW-0547">Nucleotide-binding</keyword>
<dbReference type="InterPro" id="IPR042099">
    <property type="entry name" value="ANL_N_sf"/>
</dbReference>
<dbReference type="GO" id="GO:0016405">
    <property type="term" value="F:CoA-ligase activity"/>
    <property type="evidence" value="ECO:0007669"/>
    <property type="project" value="UniProtKB-ARBA"/>
</dbReference>
<evidence type="ECO:0000256" key="4">
    <source>
        <dbReference type="ARBA" id="ARBA00022840"/>
    </source>
</evidence>
<evidence type="ECO:0000256" key="1">
    <source>
        <dbReference type="ARBA" id="ARBA00006432"/>
    </source>
</evidence>
<evidence type="ECO:0000256" key="3">
    <source>
        <dbReference type="ARBA" id="ARBA00022741"/>
    </source>
</evidence>
<dbReference type="InterPro" id="IPR000873">
    <property type="entry name" value="AMP-dep_synth/lig_dom"/>
</dbReference>
<accession>A0A2U9II97</accession>
<dbReference type="Pfam" id="PF13193">
    <property type="entry name" value="AMP-binding_C"/>
    <property type="match status" value="1"/>
</dbReference>
<dbReference type="PANTHER" id="PTHR43605">
    <property type="entry name" value="ACYL-COENZYME A SYNTHETASE"/>
    <property type="match status" value="1"/>
</dbReference>
<dbReference type="EMBL" id="CP029289">
    <property type="protein sequence ID" value="AWR95768.1"/>
    <property type="molecule type" value="Genomic_DNA"/>
</dbReference>
<feature type="domain" description="AMP-dependent synthetase/ligase" evidence="5">
    <location>
        <begin position="38"/>
        <end position="398"/>
    </location>
</feature>
<comment type="similarity">
    <text evidence="1">Belongs to the ATP-dependent AMP-binding enzyme family.</text>
</comment>
<dbReference type="Gene3D" id="3.40.50.12780">
    <property type="entry name" value="N-terminal domain of ligase-like"/>
    <property type="match status" value="1"/>
</dbReference>
<evidence type="ECO:0000313" key="8">
    <source>
        <dbReference type="Proteomes" id="UP000248044"/>
    </source>
</evidence>
<keyword evidence="2" id="KW-0436">Ligase</keyword>
<sequence>MEIDLRELQFSTYEELINKFNWNIPQNFNIGEAILDRNNEDSTAIYYEDEEGNKASYTFKELKSFSDSLIKLLTEKIGIKKGDVLGVFLQPRVETILTILSIYRLGGITLSISPLMGTEAVEYRIKHSEAKAIVMEGSKKDIREKLNNIKIILVNDEAKRDNEIEFDEIKREAGNYSAVKTKSDDPAQLFYTSGSTGAPKGVLHAHRFLLGHIPAYQLYFEMAPKDNDVFYTPADWGWIGAIGDVILPSLYFKKPIVAYRREGKFDPSSNLSIMQKYRVTCSFIPPTALRIIRREIEHPAKEYNLSLRAISAAGEAVGEDLINWAMKELSPNVNEFYGCTEANLVTVNNSLWRKIGSLGKPSAGHKVAVIDEDGKIIIGKIGEIAVKIKDPVVFLGYWKNPEATERKFRGEWFLMGDLGIMDENGYIWFKGRADDVIKVSGYRLGPEEIEKIILQHPSVQDVAVIGKPDKVRGNIIKAFIVLKPGYHPSNELKNQIQQLVKNKLASYAYPREIEFVNELPRTETGKLKRFELRKKEEIRS</sequence>
<dbReference type="GeneID" id="36833583"/>
<dbReference type="SUPFAM" id="SSF56801">
    <property type="entry name" value="Acetyl-CoA synthetase-like"/>
    <property type="match status" value="1"/>
</dbReference>
<feature type="domain" description="AMP-binding enzyme C-terminal" evidence="6">
    <location>
        <begin position="448"/>
        <end position="526"/>
    </location>
</feature>
<dbReference type="GO" id="GO:0005524">
    <property type="term" value="F:ATP binding"/>
    <property type="evidence" value="ECO:0007669"/>
    <property type="project" value="UniProtKB-KW"/>
</dbReference>
<keyword evidence="8" id="KW-1185">Reference proteome</keyword>
<dbReference type="GO" id="GO:0006637">
    <property type="term" value="P:acyl-CoA metabolic process"/>
    <property type="evidence" value="ECO:0007669"/>
    <property type="project" value="TreeGrafter"/>
</dbReference>
<evidence type="ECO:0000259" key="5">
    <source>
        <dbReference type="Pfam" id="PF00501"/>
    </source>
</evidence>
<keyword evidence="4" id="KW-0067">ATP-binding</keyword>
<dbReference type="InterPro" id="IPR025110">
    <property type="entry name" value="AMP-bd_C"/>
</dbReference>
<organism evidence="7 8">
    <name type="scientific">Acidianus brierleyi</name>
    <dbReference type="NCBI Taxonomy" id="41673"/>
    <lineage>
        <taxon>Archaea</taxon>
        <taxon>Thermoproteota</taxon>
        <taxon>Thermoprotei</taxon>
        <taxon>Sulfolobales</taxon>
        <taxon>Sulfolobaceae</taxon>
        <taxon>Acidianus</taxon>
    </lineage>
</organism>
<evidence type="ECO:0000313" key="7">
    <source>
        <dbReference type="EMBL" id="AWR95768.1"/>
    </source>
</evidence>
<name>A0A2U9II97_9CREN</name>
<dbReference type="Gene3D" id="3.30.300.30">
    <property type="match status" value="1"/>
</dbReference>
<dbReference type="OrthoDB" id="193284at2157"/>
<dbReference type="InterPro" id="IPR051087">
    <property type="entry name" value="Mitochondrial_ACSM"/>
</dbReference>
<dbReference type="Proteomes" id="UP000248044">
    <property type="component" value="Chromosome"/>
</dbReference>
<dbReference type="FunFam" id="3.30.300.30:FF:000005">
    <property type="entry name" value="Acyl-coenzyme A synthetase ACSM5, mitochondrial"/>
    <property type="match status" value="1"/>
</dbReference>